<proteinExistence type="inferred from homology"/>
<keyword evidence="2 4" id="KW-0413">Isomerase</keyword>
<dbReference type="SUPFAM" id="SSF89623">
    <property type="entry name" value="Ribose/Galactose isomerase RpiB/AlsB"/>
    <property type="match status" value="1"/>
</dbReference>
<dbReference type="Gene3D" id="3.40.1400.10">
    <property type="entry name" value="Sugar-phosphate isomerase, RpiB/LacA/LacB"/>
    <property type="match status" value="1"/>
</dbReference>
<dbReference type="PANTHER" id="PTHR30345">
    <property type="entry name" value="RIBOSE-5-PHOSPHATE ISOMERASE B"/>
    <property type="match status" value="1"/>
</dbReference>
<dbReference type="InterPro" id="IPR004785">
    <property type="entry name" value="RpiB"/>
</dbReference>
<feature type="active site" description="Proton donor" evidence="3">
    <location>
        <position position="106"/>
    </location>
</feature>
<dbReference type="RefSeq" id="WP_045796967.1">
    <property type="nucleotide sequence ID" value="NZ_LANP01000003.1"/>
</dbReference>
<evidence type="ECO:0000256" key="3">
    <source>
        <dbReference type="PIRSR" id="PIRSR005384-1"/>
    </source>
</evidence>
<dbReference type="GO" id="GO:0004751">
    <property type="term" value="F:ribose-5-phosphate isomerase activity"/>
    <property type="evidence" value="ECO:0007669"/>
    <property type="project" value="UniProtKB-EC"/>
</dbReference>
<dbReference type="PANTHER" id="PTHR30345:SF0">
    <property type="entry name" value="DNA DAMAGE-REPAIR_TOLERATION PROTEIN DRT102"/>
    <property type="match status" value="1"/>
</dbReference>
<keyword evidence="5" id="KW-1185">Reference proteome</keyword>
<evidence type="ECO:0000256" key="2">
    <source>
        <dbReference type="ARBA" id="ARBA00023235"/>
    </source>
</evidence>
<dbReference type="Pfam" id="PF02502">
    <property type="entry name" value="LacAB_rpiB"/>
    <property type="match status" value="1"/>
</dbReference>
<protein>
    <submittedName>
        <fullName evidence="4">Ribose 5-phosphate isomerase B</fullName>
        <ecNumber evidence="4">5.3.1.6</ecNumber>
    </submittedName>
</protein>
<dbReference type="NCBIfam" id="NF004051">
    <property type="entry name" value="PRK05571.1"/>
    <property type="match status" value="1"/>
</dbReference>
<feature type="active site" description="Proton acceptor" evidence="3">
    <location>
        <position position="73"/>
    </location>
</feature>
<evidence type="ECO:0000313" key="4">
    <source>
        <dbReference type="EMBL" id="KJV57163.1"/>
    </source>
</evidence>
<dbReference type="EMBL" id="LANP01000003">
    <property type="protein sequence ID" value="KJV57163.1"/>
    <property type="molecule type" value="Genomic_DNA"/>
</dbReference>
<dbReference type="AlphaFoldDB" id="A0A0F3MN22"/>
<gene>
    <name evidence="4" type="primary">rpiB</name>
    <name evidence="4" type="ORF">OCHUTO_0167</name>
</gene>
<evidence type="ECO:0000313" key="5">
    <source>
        <dbReference type="Proteomes" id="UP000033616"/>
    </source>
</evidence>
<dbReference type="GO" id="GO:0019316">
    <property type="term" value="P:D-allose catabolic process"/>
    <property type="evidence" value="ECO:0007669"/>
    <property type="project" value="TreeGrafter"/>
</dbReference>
<dbReference type="PIRSF" id="PIRSF005384">
    <property type="entry name" value="RpiB_LacA_B"/>
    <property type="match status" value="1"/>
</dbReference>
<organism evidence="4 5">
    <name type="scientific">Orientia chuto str. Dubai</name>
    <dbReference type="NCBI Taxonomy" id="1359168"/>
    <lineage>
        <taxon>Bacteria</taxon>
        <taxon>Pseudomonadati</taxon>
        <taxon>Pseudomonadota</taxon>
        <taxon>Alphaproteobacteria</taxon>
        <taxon>Rickettsiales</taxon>
        <taxon>Rickettsiaceae</taxon>
        <taxon>Rickettsieae</taxon>
        <taxon>Orientia</taxon>
    </lineage>
</organism>
<dbReference type="EC" id="5.3.1.6" evidence="4"/>
<dbReference type="PATRIC" id="fig|1359168.3.peg.753"/>
<dbReference type="NCBIfam" id="TIGR01120">
    <property type="entry name" value="rpiB"/>
    <property type="match status" value="1"/>
</dbReference>
<dbReference type="InterPro" id="IPR003500">
    <property type="entry name" value="RpiB_LacA_LacB"/>
</dbReference>
<name>A0A0F3MN22_9RICK</name>
<dbReference type="NCBIfam" id="TIGR00689">
    <property type="entry name" value="rpiB_lacA_lacB"/>
    <property type="match status" value="1"/>
</dbReference>
<dbReference type="Proteomes" id="UP000033616">
    <property type="component" value="Unassembled WGS sequence"/>
</dbReference>
<comment type="caution">
    <text evidence="4">The sequence shown here is derived from an EMBL/GenBank/DDBJ whole genome shotgun (WGS) entry which is preliminary data.</text>
</comment>
<dbReference type="STRING" id="1359168.OCHUTO_0167"/>
<sequence>MTSSNIIAIGSDHKGYELKEKIHQYILEQDCFAHFSILDIGTHDNQQVDYPDIANLLCDSIINNQAKYGILICATGIGMSIAANRHFDIRAALCFDDYMAEKSRLHNNANILVIGAKISNFNTITNMIFKFITTKFEGGRHLTRLEKLR</sequence>
<accession>A0A0F3MN22</accession>
<comment type="similarity">
    <text evidence="1">Belongs to the LacAB/RpiB family.</text>
</comment>
<evidence type="ECO:0000256" key="1">
    <source>
        <dbReference type="ARBA" id="ARBA00008754"/>
    </source>
</evidence>
<dbReference type="GO" id="GO:0009052">
    <property type="term" value="P:pentose-phosphate shunt, non-oxidative branch"/>
    <property type="evidence" value="ECO:0007669"/>
    <property type="project" value="TreeGrafter"/>
</dbReference>
<dbReference type="OrthoDB" id="1778624at2"/>
<dbReference type="InterPro" id="IPR036569">
    <property type="entry name" value="RpiB_LacA_LacB_sf"/>
</dbReference>
<reference evidence="4 5" key="1">
    <citation type="submission" date="2015-02" db="EMBL/GenBank/DDBJ databases">
        <title>Genome Sequencing of Rickettsiales.</title>
        <authorList>
            <person name="Daugherty S.C."/>
            <person name="Su Q."/>
            <person name="Abolude K."/>
            <person name="Beier-Sexton M."/>
            <person name="Carlyon J.A."/>
            <person name="Carter R."/>
            <person name="Day N.P."/>
            <person name="Dumler S.J."/>
            <person name="Dyachenko V."/>
            <person name="Godinez A."/>
            <person name="Kurtti T.J."/>
            <person name="Lichay M."/>
            <person name="Mullins K.E."/>
            <person name="Ott S."/>
            <person name="Pappas-Brown V."/>
            <person name="Paris D.H."/>
            <person name="Patel P."/>
            <person name="Richards A.L."/>
            <person name="Sadzewicz L."/>
            <person name="Sears K."/>
            <person name="Seidman D."/>
            <person name="Sengamalay N."/>
            <person name="Stenos J."/>
            <person name="Tallon L.J."/>
            <person name="Vincent G."/>
            <person name="Fraser C.M."/>
            <person name="Munderloh U."/>
            <person name="Dunning-Hotopp J.C."/>
        </authorList>
    </citation>
    <scope>NUCLEOTIDE SEQUENCE [LARGE SCALE GENOMIC DNA]</scope>
    <source>
        <strain evidence="4 5">Fuller</strain>
    </source>
</reference>